<feature type="region of interest" description="Disordered" evidence="1">
    <location>
        <begin position="1"/>
        <end position="83"/>
    </location>
</feature>
<sequence length="197" mass="22664">MDKSLSRSSSTSSLSFKRPADEGPDDWRTPKRYAAHGRQSKFACPIQNKFQDIAGRNVKHTENKATQTEHGQSEGNERQEKKDDAIKYIPEIEKSVANGNSAEPLRQHYLWRYKHRGVKNNNITQTFKVLVHGFNLKLALKQPTRLSTTINMKNASITIVTVEVIRHMRYKVIRQVPNFPSSQRQGRIISKEYTTNL</sequence>
<dbReference type="EMBL" id="FZQP02003923">
    <property type="protein sequence ID" value="VVC99032.1"/>
    <property type="molecule type" value="Genomic_DNA"/>
</dbReference>
<evidence type="ECO:0000256" key="1">
    <source>
        <dbReference type="SAM" id="MobiDB-lite"/>
    </source>
</evidence>
<protein>
    <submittedName>
        <fullName evidence="2">Uncharacterized protein</fullName>
    </submittedName>
</protein>
<proteinExistence type="predicted"/>
<feature type="compositionally biased region" description="Basic and acidic residues" evidence="1">
    <location>
        <begin position="71"/>
        <end position="83"/>
    </location>
</feature>
<reference evidence="2 3" key="1">
    <citation type="submission" date="2017-07" db="EMBL/GenBank/DDBJ databases">
        <authorList>
            <person name="Talla V."/>
            <person name="Backstrom N."/>
        </authorList>
    </citation>
    <scope>NUCLEOTIDE SEQUENCE [LARGE SCALE GENOMIC DNA]</scope>
</reference>
<dbReference type="Proteomes" id="UP000324832">
    <property type="component" value="Unassembled WGS sequence"/>
</dbReference>
<evidence type="ECO:0000313" key="3">
    <source>
        <dbReference type="Proteomes" id="UP000324832"/>
    </source>
</evidence>
<feature type="compositionally biased region" description="Basic residues" evidence="1">
    <location>
        <begin position="30"/>
        <end position="39"/>
    </location>
</feature>
<accession>A0A5E4QM29</accession>
<gene>
    <name evidence="2" type="ORF">LSINAPIS_LOCUS9981</name>
</gene>
<feature type="compositionally biased region" description="Basic and acidic residues" evidence="1">
    <location>
        <begin position="18"/>
        <end position="29"/>
    </location>
</feature>
<feature type="compositionally biased region" description="Low complexity" evidence="1">
    <location>
        <begin position="1"/>
        <end position="15"/>
    </location>
</feature>
<organism evidence="2 3">
    <name type="scientific">Leptidea sinapis</name>
    <dbReference type="NCBI Taxonomy" id="189913"/>
    <lineage>
        <taxon>Eukaryota</taxon>
        <taxon>Metazoa</taxon>
        <taxon>Ecdysozoa</taxon>
        <taxon>Arthropoda</taxon>
        <taxon>Hexapoda</taxon>
        <taxon>Insecta</taxon>
        <taxon>Pterygota</taxon>
        <taxon>Neoptera</taxon>
        <taxon>Endopterygota</taxon>
        <taxon>Lepidoptera</taxon>
        <taxon>Glossata</taxon>
        <taxon>Ditrysia</taxon>
        <taxon>Papilionoidea</taxon>
        <taxon>Pieridae</taxon>
        <taxon>Dismorphiinae</taxon>
        <taxon>Leptidea</taxon>
    </lineage>
</organism>
<name>A0A5E4QM29_9NEOP</name>
<keyword evidence="3" id="KW-1185">Reference proteome</keyword>
<evidence type="ECO:0000313" key="2">
    <source>
        <dbReference type="EMBL" id="VVC99032.1"/>
    </source>
</evidence>
<dbReference type="AlphaFoldDB" id="A0A5E4QM29"/>